<dbReference type="EMBL" id="PYDT01000003">
    <property type="protein sequence ID" value="THU65922.1"/>
    <property type="molecule type" value="Genomic_DNA"/>
</dbReference>
<sequence>MQKKKKKTPISSKLATEPNSILRLAAMVHVCTVNGEGEERNAVGLCRVVSKNVADMEWSKGDVVPLRRTQCEEKARRPRPRRSEFKRLYGRKSDKSTPVAGRQILPIGHVTVLDAPDVLDEQLIVALHFLNSLPPHGSSNFVPAIWYRDHVNSIFPPGTEPEHDNEQIPRKFDRLFGWWRSARR</sequence>
<reference evidence="2 3" key="1">
    <citation type="journal article" date="2019" name="Nat. Plants">
        <title>Genome sequencing of Musa balbisiana reveals subgenome evolution and function divergence in polyploid bananas.</title>
        <authorList>
            <person name="Yao X."/>
        </authorList>
    </citation>
    <scope>NUCLEOTIDE SEQUENCE [LARGE SCALE GENOMIC DNA]</scope>
    <source>
        <strain evidence="3">cv. DH-PKW</strain>
        <tissue evidence="2">Leaves</tissue>
    </source>
</reference>
<keyword evidence="3" id="KW-1185">Reference proteome</keyword>
<feature type="region of interest" description="Disordered" evidence="1">
    <location>
        <begin position="72"/>
        <end position="100"/>
    </location>
</feature>
<name>A0A4S8JUN2_MUSBA</name>
<gene>
    <name evidence="2" type="ORF">C4D60_Mb05t08740</name>
</gene>
<feature type="compositionally biased region" description="Basic and acidic residues" evidence="1">
    <location>
        <begin position="72"/>
        <end position="95"/>
    </location>
</feature>
<evidence type="ECO:0000256" key="1">
    <source>
        <dbReference type="SAM" id="MobiDB-lite"/>
    </source>
</evidence>
<evidence type="ECO:0000313" key="2">
    <source>
        <dbReference type="EMBL" id="THU65922.1"/>
    </source>
</evidence>
<accession>A0A4S8JUN2</accession>
<organism evidence="2 3">
    <name type="scientific">Musa balbisiana</name>
    <name type="common">Banana</name>
    <dbReference type="NCBI Taxonomy" id="52838"/>
    <lineage>
        <taxon>Eukaryota</taxon>
        <taxon>Viridiplantae</taxon>
        <taxon>Streptophyta</taxon>
        <taxon>Embryophyta</taxon>
        <taxon>Tracheophyta</taxon>
        <taxon>Spermatophyta</taxon>
        <taxon>Magnoliopsida</taxon>
        <taxon>Liliopsida</taxon>
        <taxon>Zingiberales</taxon>
        <taxon>Musaceae</taxon>
        <taxon>Musa</taxon>
    </lineage>
</organism>
<dbReference type="AlphaFoldDB" id="A0A4S8JUN2"/>
<proteinExistence type="predicted"/>
<evidence type="ECO:0000313" key="3">
    <source>
        <dbReference type="Proteomes" id="UP000317650"/>
    </source>
</evidence>
<protein>
    <submittedName>
        <fullName evidence="2">Uncharacterized protein</fullName>
    </submittedName>
</protein>
<dbReference type="Proteomes" id="UP000317650">
    <property type="component" value="Chromosome 5"/>
</dbReference>
<comment type="caution">
    <text evidence="2">The sequence shown here is derived from an EMBL/GenBank/DDBJ whole genome shotgun (WGS) entry which is preliminary data.</text>
</comment>